<dbReference type="Gene3D" id="3.10.180.10">
    <property type="entry name" value="2,3-Dihydroxybiphenyl 1,2-Dioxygenase, domain 1"/>
    <property type="match status" value="1"/>
</dbReference>
<gene>
    <name evidence="2" type="ORF">A374_00505</name>
</gene>
<dbReference type="SUPFAM" id="SSF54593">
    <property type="entry name" value="Glyoxalase/Bleomycin resistance protein/Dihydroxybiphenyl dioxygenase"/>
    <property type="match status" value="1"/>
</dbReference>
<feature type="domain" description="Glyoxalase/fosfomycin resistance/dioxygenase" evidence="1">
    <location>
        <begin position="2"/>
        <end position="64"/>
    </location>
</feature>
<evidence type="ECO:0000313" key="2">
    <source>
        <dbReference type="EMBL" id="EIT87409.1"/>
    </source>
</evidence>
<dbReference type="InterPro" id="IPR004360">
    <property type="entry name" value="Glyas_Fos-R_dOase_dom"/>
</dbReference>
<dbReference type="Pfam" id="PF00903">
    <property type="entry name" value="Glyoxalase"/>
    <property type="match status" value="1"/>
</dbReference>
<dbReference type="AlphaFoldDB" id="I8ANK4"/>
<dbReference type="OrthoDB" id="9814858at2"/>
<comment type="caution">
    <text evidence="2">The sequence shown here is derived from an EMBL/GenBank/DDBJ whole genome shotgun (WGS) entry which is preliminary data.</text>
</comment>
<sequence>MIHHYGIEVKDLKEAIAFYEAAYTMNVCFETIVEGEKIVFLANKTTMIELIQSESPSCAGAHLAHRSEHALNHLSTLHVPRMKWRGPYTLQNGWNVLFLEGKDLVFVEWVKE</sequence>
<dbReference type="PATRIC" id="fig|1196324.3.peg.103"/>
<dbReference type="EMBL" id="AKKV01000005">
    <property type="protein sequence ID" value="EIT87409.1"/>
    <property type="molecule type" value="Genomic_DNA"/>
</dbReference>
<reference evidence="2 3" key="1">
    <citation type="journal article" date="2012" name="J. Bacteriol.">
        <title>Genome of Bacillus macauensis ZFHKF-1, a Long-Chain-Forming Bacterium.</title>
        <authorList>
            <person name="Cai L."/>
            <person name="Zhang T."/>
        </authorList>
    </citation>
    <scope>NUCLEOTIDE SEQUENCE [LARGE SCALE GENOMIC DNA]</scope>
    <source>
        <strain evidence="2 3">ZFHKF-1</strain>
    </source>
</reference>
<dbReference type="InterPro" id="IPR029068">
    <property type="entry name" value="Glyas_Bleomycin-R_OHBP_Dase"/>
</dbReference>
<organism evidence="2 3">
    <name type="scientific">Fictibacillus macauensis ZFHKF-1</name>
    <dbReference type="NCBI Taxonomy" id="1196324"/>
    <lineage>
        <taxon>Bacteria</taxon>
        <taxon>Bacillati</taxon>
        <taxon>Bacillota</taxon>
        <taxon>Bacilli</taxon>
        <taxon>Bacillales</taxon>
        <taxon>Fictibacillaceae</taxon>
        <taxon>Fictibacillus</taxon>
    </lineage>
</organism>
<protein>
    <recommendedName>
        <fullName evidence="1">Glyoxalase/fosfomycin resistance/dioxygenase domain-containing protein</fullName>
    </recommendedName>
</protein>
<name>I8ANK4_9BACL</name>
<proteinExistence type="predicted"/>
<dbReference type="STRING" id="1196324.A374_00505"/>
<evidence type="ECO:0000259" key="1">
    <source>
        <dbReference type="Pfam" id="PF00903"/>
    </source>
</evidence>
<accession>I8ANK4</accession>
<keyword evidence="3" id="KW-1185">Reference proteome</keyword>
<dbReference type="Proteomes" id="UP000004080">
    <property type="component" value="Unassembled WGS sequence"/>
</dbReference>
<evidence type="ECO:0000313" key="3">
    <source>
        <dbReference type="Proteomes" id="UP000004080"/>
    </source>
</evidence>
<dbReference type="RefSeq" id="WP_007200212.1">
    <property type="nucleotide sequence ID" value="NZ_AKKV01000005.1"/>
</dbReference>